<sequence length="596" mass="57343">MRTAERAVVGLALRQVRRGTAVVATVAAGASVLVIVSYHGLFAGSDDRAALAAVAANPAIRTLFGPAPDLDDPGAFAAWRTGTPLAVLVAAWALVTAVRITRGEEATGRWTLLLAGRTTLAAVVARHTAVLAAGAAVIGAATAVALAAMGPGAGGAALFGCGIALVGALFAGVGATCAQVFASRAAATGAGTSVLGAALLTRMLGDGVPHLAGLRWASPFGLIAATRPFTGDHLLPLAVLAAMATAACGAATALARRRDVGDGILVVPTVRASRPWLLGSVGGFAVRGALGVTAGWAVAVGAGFLLMGAIADSLTGFLTANPRLADLAARGGVTGLDRTEGYAGAMFGLLAVAVSLYTVVRTAGLAAEETGGRLTLLLANPVARTKILATHAAATLGGALILLTVAAVGIWAGTGFGPDDAAAGTGGALTGPGRALAAGTGGVLAGPGAALAEPGAVLAGPGDALAEPGTALAEPGAVLAGPGAGSGLGLGDALAGAGNVLPLVVLSLAAAVLALGAAPRLVAPVGAVPAVGGFLLKAAGTAMGAPGWLTGISPFTHLAPVPLTPPNWAAADAMLAVAAILSLAATRAYTARDLRT</sequence>
<gene>
    <name evidence="2" type="ORF">Vau01_077730</name>
</gene>
<accession>A0A8J3ZAK6</accession>
<feature type="transmembrane region" description="Helical" evidence="1">
    <location>
        <begin position="234"/>
        <end position="255"/>
    </location>
</feature>
<feature type="transmembrane region" description="Helical" evidence="1">
    <location>
        <begin position="21"/>
        <end position="41"/>
    </location>
</feature>
<organism evidence="2 3">
    <name type="scientific">Virgisporangium aurantiacum</name>
    <dbReference type="NCBI Taxonomy" id="175570"/>
    <lineage>
        <taxon>Bacteria</taxon>
        <taxon>Bacillati</taxon>
        <taxon>Actinomycetota</taxon>
        <taxon>Actinomycetes</taxon>
        <taxon>Micromonosporales</taxon>
        <taxon>Micromonosporaceae</taxon>
        <taxon>Virgisporangium</taxon>
    </lineage>
</organism>
<keyword evidence="1" id="KW-0472">Membrane</keyword>
<feature type="transmembrane region" description="Helical" evidence="1">
    <location>
        <begin position="388"/>
        <end position="412"/>
    </location>
</feature>
<evidence type="ECO:0008006" key="4">
    <source>
        <dbReference type="Google" id="ProtNLM"/>
    </source>
</evidence>
<feature type="transmembrane region" description="Helical" evidence="1">
    <location>
        <begin position="342"/>
        <end position="367"/>
    </location>
</feature>
<feature type="transmembrane region" description="Helical" evidence="1">
    <location>
        <begin position="500"/>
        <end position="518"/>
    </location>
</feature>
<comment type="caution">
    <text evidence="2">The sequence shown here is derived from an EMBL/GenBank/DDBJ whole genome shotgun (WGS) entry which is preliminary data.</text>
</comment>
<feature type="transmembrane region" description="Helical" evidence="1">
    <location>
        <begin position="525"/>
        <end position="548"/>
    </location>
</feature>
<dbReference type="Proteomes" id="UP000612585">
    <property type="component" value="Unassembled WGS sequence"/>
</dbReference>
<name>A0A8J3ZAK6_9ACTN</name>
<feature type="transmembrane region" description="Helical" evidence="1">
    <location>
        <begin position="568"/>
        <end position="590"/>
    </location>
</feature>
<keyword evidence="1" id="KW-1133">Transmembrane helix</keyword>
<proteinExistence type="predicted"/>
<feature type="transmembrane region" description="Helical" evidence="1">
    <location>
        <begin position="153"/>
        <end position="173"/>
    </location>
</feature>
<keyword evidence="3" id="KW-1185">Reference proteome</keyword>
<feature type="transmembrane region" description="Helical" evidence="1">
    <location>
        <begin position="77"/>
        <end position="98"/>
    </location>
</feature>
<evidence type="ECO:0000313" key="3">
    <source>
        <dbReference type="Proteomes" id="UP000612585"/>
    </source>
</evidence>
<evidence type="ECO:0000256" key="1">
    <source>
        <dbReference type="SAM" id="Phobius"/>
    </source>
</evidence>
<protein>
    <recommendedName>
        <fullName evidence="4">ABC-2 type transport system permease protein</fullName>
    </recommendedName>
</protein>
<feature type="transmembrane region" description="Helical" evidence="1">
    <location>
        <begin position="185"/>
        <end position="205"/>
    </location>
</feature>
<dbReference type="AlphaFoldDB" id="A0A8J3ZAK6"/>
<dbReference type="RefSeq" id="WP_204004268.1">
    <property type="nucleotide sequence ID" value="NZ_BOPG01000050.1"/>
</dbReference>
<reference evidence="2" key="1">
    <citation type="submission" date="2021-01" db="EMBL/GenBank/DDBJ databases">
        <title>Whole genome shotgun sequence of Virgisporangium aurantiacum NBRC 16421.</title>
        <authorList>
            <person name="Komaki H."/>
            <person name="Tamura T."/>
        </authorList>
    </citation>
    <scope>NUCLEOTIDE SEQUENCE</scope>
    <source>
        <strain evidence="2">NBRC 16421</strain>
    </source>
</reference>
<dbReference type="EMBL" id="BOPG01000050">
    <property type="protein sequence ID" value="GIJ60257.1"/>
    <property type="molecule type" value="Genomic_DNA"/>
</dbReference>
<keyword evidence="1" id="KW-0812">Transmembrane</keyword>
<feature type="transmembrane region" description="Helical" evidence="1">
    <location>
        <begin position="119"/>
        <end position="147"/>
    </location>
</feature>
<evidence type="ECO:0000313" key="2">
    <source>
        <dbReference type="EMBL" id="GIJ60257.1"/>
    </source>
</evidence>